<evidence type="ECO:0000256" key="8">
    <source>
        <dbReference type="SAM" id="MobiDB-lite"/>
    </source>
</evidence>
<feature type="region of interest" description="Disordered" evidence="8">
    <location>
        <begin position="205"/>
        <end position="237"/>
    </location>
</feature>
<evidence type="ECO:0000256" key="5">
    <source>
        <dbReference type="ARBA" id="ARBA00022927"/>
    </source>
</evidence>
<keyword evidence="7" id="KW-0472">Membrane</keyword>
<feature type="region of interest" description="Disordered" evidence="8">
    <location>
        <begin position="1"/>
        <end position="46"/>
    </location>
</feature>
<sequence>MQYQTPRQRSTSAASTPGAISTTSPPSRRRPPLALSPLSTLTASSPADSFRTYSYQASSPSHSTFTAGQSSHYLSFSAAASNAGSLATTANPAGPAKFRRGHARKKAGAPGLLQQAVRTSSPDELDLMSLEEPDEVFRLFGVRDVRKLEKRASDAAAAKVAELRTMVGERYRDLLSAADSIVRMRCAAEKLVERLDHVEAAVTSAEDAVEETPTKRGVPPKVVSRRTDSYSSNRQRTLASPPTLSLTIHLFLTLPSLVHTLLESSDFLPAARLENVSRVVHRELSSFTPERVEGDDEDEDAQQGLMDAFPIIERHWESTTALGPIIIRRASAELRVWDAEPITTAQTLAAIIMLENASLPDALNILLKARSHALSSILDGPSTSKASDAQAVIANLRQVLGLVLRTVEAAMSIFGASLTAGGGLLPHLLRELEKPSASSPNSSSVGHALCPILATLPNYSTLSRHLPPSILSFNPFLSASSAQDALPPSAASERIESWFAIEMDRVVHRIKEWIAALSSANTEGGAKTLSLVRTTIRTTLSTASPSSISHAQALQHRLDSTIEARLAEVYQARLSALVARVKPSLEALLLALPESEADLDTATFLFDMHLAFPPASQYSGGRQNGADPFEAFLSKVGKRAEGRSPLLDRGLEELEVGAKGVRDDLESWLGADGGDAQQEEQEREMRSRLWTQSVESAMRTLDGVAEAMDEVLFDARDDVDGSLFIGNFAFLLSASKTFTRDLLLGTPPSADTSILSDWQKRLSELQSRSLEAWRTRAVERAIRMVEDSMSAAAALSPWSTLWAWDGEGFPFRPPSPSQQPNCVSRAPLLPSSPSTAVLSALRSLCTSLSAVGLHRAQADPSISRSLLGAFAAKALAVGEAFAETVEKVEDERQRREVAAQAAWDLRLLRMIVERVEEGGGSKRWRQLEERFERLVRALALPPPPPPPLPDTFIKPPGFYAHLRSLHLYAQVSEDVATIGSSLDTRTLHYLQRSQSILAPLLPSIAIPPTTAATGVSRLLMLGTPPVGAEFKSLVGVVRPGPRLGLLPTKG</sequence>
<gene>
    <name evidence="9" type="primary">SPOSA6832_01483</name>
</gene>
<keyword evidence="5" id="KW-0653">Protein transport</keyword>
<feature type="non-terminal residue" evidence="9">
    <location>
        <position position="1"/>
    </location>
</feature>
<protein>
    <recommendedName>
        <fullName evidence="3">Conserved oligomeric Golgi complex subunit 1</fullName>
    </recommendedName>
</protein>
<dbReference type="OrthoDB" id="2530236at2759"/>
<keyword evidence="4" id="KW-0813">Transport</keyword>
<keyword evidence="10" id="KW-1185">Reference proteome</keyword>
<dbReference type="GO" id="GO:0017119">
    <property type="term" value="C:Golgi transport complex"/>
    <property type="evidence" value="ECO:0007669"/>
    <property type="project" value="InterPro"/>
</dbReference>
<dbReference type="GO" id="GO:0000139">
    <property type="term" value="C:Golgi membrane"/>
    <property type="evidence" value="ECO:0007669"/>
    <property type="project" value="UniProtKB-SubCell"/>
</dbReference>
<dbReference type="InterPro" id="IPR033370">
    <property type="entry name" value="COG1"/>
</dbReference>
<dbReference type="Proteomes" id="UP000243876">
    <property type="component" value="Unassembled WGS sequence"/>
</dbReference>
<evidence type="ECO:0000256" key="1">
    <source>
        <dbReference type="ARBA" id="ARBA00004395"/>
    </source>
</evidence>
<feature type="compositionally biased region" description="Low complexity" evidence="8">
    <location>
        <begin position="21"/>
        <end position="46"/>
    </location>
</feature>
<dbReference type="EMBL" id="CENE01000004">
    <property type="protein sequence ID" value="CEQ39931.1"/>
    <property type="molecule type" value="Genomic_DNA"/>
</dbReference>
<name>A0A0D6EJ46_SPOSA</name>
<evidence type="ECO:0000313" key="9">
    <source>
        <dbReference type="EMBL" id="CEQ39931.1"/>
    </source>
</evidence>
<dbReference type="AlphaFoldDB" id="A0A0D6EJ46"/>
<evidence type="ECO:0000256" key="2">
    <source>
        <dbReference type="ARBA" id="ARBA00006653"/>
    </source>
</evidence>
<comment type="similarity">
    <text evidence="2">Belongs to the COG1 family.</text>
</comment>
<dbReference type="GO" id="GO:0015031">
    <property type="term" value="P:protein transport"/>
    <property type="evidence" value="ECO:0007669"/>
    <property type="project" value="UniProtKB-KW"/>
</dbReference>
<accession>A0A0D6EJ46</accession>
<feature type="compositionally biased region" description="Polar residues" evidence="8">
    <location>
        <begin position="1"/>
        <end position="20"/>
    </location>
</feature>
<comment type="subcellular location">
    <subcellularLocation>
        <location evidence="1">Golgi apparatus membrane</location>
        <topology evidence="1">Peripheral membrane protein</topology>
    </subcellularLocation>
</comment>
<evidence type="ECO:0000256" key="4">
    <source>
        <dbReference type="ARBA" id="ARBA00022448"/>
    </source>
</evidence>
<evidence type="ECO:0000256" key="3">
    <source>
        <dbReference type="ARBA" id="ARBA00020978"/>
    </source>
</evidence>
<dbReference type="Pfam" id="PF08700">
    <property type="entry name" value="VPS51_Exo84_N"/>
    <property type="match status" value="1"/>
</dbReference>
<dbReference type="PANTHER" id="PTHR31658:SF0">
    <property type="entry name" value="CONSERVED OLIGOMERIC GOLGI COMPLEX SUBUNIT 1"/>
    <property type="match status" value="1"/>
</dbReference>
<reference evidence="10" key="1">
    <citation type="submission" date="2015-02" db="EMBL/GenBank/DDBJ databases">
        <authorList>
            <person name="Gon?alves P."/>
        </authorList>
    </citation>
    <scope>NUCLEOTIDE SEQUENCE [LARGE SCALE GENOMIC DNA]</scope>
</reference>
<organism evidence="9 10">
    <name type="scientific">Sporidiobolus salmonicolor</name>
    <name type="common">Yeast-like fungus</name>
    <name type="synonym">Sporobolomyces salmonicolor</name>
    <dbReference type="NCBI Taxonomy" id="5005"/>
    <lineage>
        <taxon>Eukaryota</taxon>
        <taxon>Fungi</taxon>
        <taxon>Dikarya</taxon>
        <taxon>Basidiomycota</taxon>
        <taxon>Pucciniomycotina</taxon>
        <taxon>Microbotryomycetes</taxon>
        <taxon>Sporidiobolales</taxon>
        <taxon>Sporidiobolaceae</taxon>
        <taxon>Sporobolomyces</taxon>
    </lineage>
</organism>
<evidence type="ECO:0000256" key="6">
    <source>
        <dbReference type="ARBA" id="ARBA00023034"/>
    </source>
</evidence>
<dbReference type="GO" id="GO:0006891">
    <property type="term" value="P:intra-Golgi vesicle-mediated transport"/>
    <property type="evidence" value="ECO:0007669"/>
    <property type="project" value="InterPro"/>
</dbReference>
<proteinExistence type="inferred from homology"/>
<evidence type="ECO:0000256" key="7">
    <source>
        <dbReference type="ARBA" id="ARBA00023136"/>
    </source>
</evidence>
<dbReference type="PANTHER" id="PTHR31658">
    <property type="entry name" value="CONSERVED OLIGOMERIC GOLGI COMPLEX SUBUNIT 1"/>
    <property type="match status" value="1"/>
</dbReference>
<keyword evidence="6" id="KW-0333">Golgi apparatus</keyword>
<evidence type="ECO:0000313" key="10">
    <source>
        <dbReference type="Proteomes" id="UP000243876"/>
    </source>
</evidence>